<keyword evidence="6" id="KW-1185">Reference proteome</keyword>
<feature type="signal peptide" evidence="3">
    <location>
        <begin position="1"/>
        <end position="20"/>
    </location>
</feature>
<dbReference type="AlphaFoldDB" id="S8FL44"/>
<proteinExistence type="inferred from homology"/>
<name>S8FL44_FOMSC</name>
<evidence type="ECO:0000313" key="6">
    <source>
        <dbReference type="Proteomes" id="UP000015241"/>
    </source>
</evidence>
<dbReference type="EC" id="3.1.1.-" evidence="3"/>
<feature type="domain" description="Carboxylesterase type B" evidence="4">
    <location>
        <begin position="65"/>
        <end position="538"/>
    </location>
</feature>
<dbReference type="GO" id="GO:0016787">
    <property type="term" value="F:hydrolase activity"/>
    <property type="evidence" value="ECO:0007669"/>
    <property type="project" value="UniProtKB-KW"/>
</dbReference>
<dbReference type="InterPro" id="IPR029058">
    <property type="entry name" value="AB_hydrolase_fold"/>
</dbReference>
<sequence length="563" mass="59149">MVALLALASSLLVLSSQAAAVPINTSIANLKFPSIPQGAPWWCEFSPPWFQNALCSRSLSTSTSVSTPLGTAEGAVDTSGVVRFAVKYGTAARWQPSSVATSWVLPTGASNASGLPLACPQSDLDASQYTEDCLSMILYVPSTVALDSNAPVLMWIHGGSFIEGSATGAGLDGSALAIATDAIVAVIQYRLGALGFMAPNGQTNLAVKDTVTALQFLQMVAPSFGGDASQITVDGQSSGANMIRALLAAPSVSDLFQYAILQSDPMDYGFLNTTMQSTLQTYFNGLLSCSASDTSCLNSLSLSDVLSAQKNLSTEAVNYVPAAGQAEPIRPVRDGDFITSPLDLTAAFPSQSKTIMLTNVIDEAMYTIYGQFPSPISASYYDSVVDYTFGSLSGSRLLSYQPYVPAAAAADGTQDARPQLSQMGTDQVWRCPTWTFARNWASNGGTAYVGMYTVGASYPGNSEVPECTDAGSVCHQDDIEIVFGTAPSPTSAQSALITEVQARYYQFLRTGNPNSGSYATWTPTDGSTVSALELGSSGTYALGACETSQWGNAVPYDYQVYDI</sequence>
<evidence type="ECO:0000256" key="3">
    <source>
        <dbReference type="RuleBase" id="RU361235"/>
    </source>
</evidence>
<dbReference type="SUPFAM" id="SSF53474">
    <property type="entry name" value="alpha/beta-Hydrolases"/>
    <property type="match status" value="1"/>
</dbReference>
<reference evidence="5 6" key="1">
    <citation type="journal article" date="2012" name="Science">
        <title>The Paleozoic origin of enzymatic lignin decomposition reconstructed from 31 fungal genomes.</title>
        <authorList>
            <person name="Floudas D."/>
            <person name="Binder M."/>
            <person name="Riley R."/>
            <person name="Barry K."/>
            <person name="Blanchette R.A."/>
            <person name="Henrissat B."/>
            <person name="Martinez A.T."/>
            <person name="Otillar R."/>
            <person name="Spatafora J.W."/>
            <person name="Yadav J.S."/>
            <person name="Aerts A."/>
            <person name="Benoit I."/>
            <person name="Boyd A."/>
            <person name="Carlson A."/>
            <person name="Copeland A."/>
            <person name="Coutinho P.M."/>
            <person name="de Vries R.P."/>
            <person name="Ferreira P."/>
            <person name="Findley K."/>
            <person name="Foster B."/>
            <person name="Gaskell J."/>
            <person name="Glotzer D."/>
            <person name="Gorecki P."/>
            <person name="Heitman J."/>
            <person name="Hesse C."/>
            <person name="Hori C."/>
            <person name="Igarashi K."/>
            <person name="Jurgens J.A."/>
            <person name="Kallen N."/>
            <person name="Kersten P."/>
            <person name="Kohler A."/>
            <person name="Kuees U."/>
            <person name="Kumar T.K.A."/>
            <person name="Kuo A."/>
            <person name="LaButti K."/>
            <person name="Larrondo L.F."/>
            <person name="Lindquist E."/>
            <person name="Ling A."/>
            <person name="Lombard V."/>
            <person name="Lucas S."/>
            <person name="Lundell T."/>
            <person name="Martin R."/>
            <person name="McLaughlin D.J."/>
            <person name="Morgenstern I."/>
            <person name="Morin E."/>
            <person name="Murat C."/>
            <person name="Nagy L.G."/>
            <person name="Nolan M."/>
            <person name="Ohm R.A."/>
            <person name="Patyshakuliyeva A."/>
            <person name="Rokas A."/>
            <person name="Ruiz-Duenas F.J."/>
            <person name="Sabat G."/>
            <person name="Salamov A."/>
            <person name="Samejima M."/>
            <person name="Schmutz J."/>
            <person name="Slot J.C."/>
            <person name="St John F."/>
            <person name="Stenlid J."/>
            <person name="Sun H."/>
            <person name="Sun S."/>
            <person name="Syed K."/>
            <person name="Tsang A."/>
            <person name="Wiebenga A."/>
            <person name="Young D."/>
            <person name="Pisabarro A."/>
            <person name="Eastwood D.C."/>
            <person name="Martin F."/>
            <person name="Cullen D."/>
            <person name="Grigoriev I.V."/>
            <person name="Hibbett D.S."/>
        </authorList>
    </citation>
    <scope>NUCLEOTIDE SEQUENCE</scope>
    <source>
        <strain evidence="6">FP-58527</strain>
    </source>
</reference>
<gene>
    <name evidence="5" type="ORF">FOMPIDRAFT_1164600</name>
</gene>
<dbReference type="HOGENOM" id="CLU_006586_16_2_1"/>
<dbReference type="OrthoDB" id="408631at2759"/>
<dbReference type="ESTHER" id="fompi-s8fl44">
    <property type="family name" value="Fungal_carboxylesterase_lipase"/>
</dbReference>
<evidence type="ECO:0000313" key="5">
    <source>
        <dbReference type="EMBL" id="EPS99034.1"/>
    </source>
</evidence>
<dbReference type="STRING" id="743788.S8FL44"/>
<dbReference type="Gene3D" id="3.40.50.1820">
    <property type="entry name" value="alpha/beta hydrolase"/>
    <property type="match status" value="1"/>
</dbReference>
<dbReference type="Proteomes" id="UP000015241">
    <property type="component" value="Unassembled WGS sequence"/>
</dbReference>
<protein>
    <recommendedName>
        <fullName evidence="3">Carboxylic ester hydrolase</fullName>
        <ecNumber evidence="3">3.1.1.-</ecNumber>
    </recommendedName>
</protein>
<comment type="similarity">
    <text evidence="1 3">Belongs to the type-B carboxylesterase/lipase family.</text>
</comment>
<dbReference type="PANTHER" id="PTHR45570:SF1">
    <property type="entry name" value="CARBOXYLIC ESTER HYDROLASE"/>
    <property type="match status" value="1"/>
</dbReference>
<dbReference type="InterPro" id="IPR002018">
    <property type="entry name" value="CarbesteraseB"/>
</dbReference>
<dbReference type="InParanoid" id="S8FL44"/>
<dbReference type="InterPro" id="IPR019826">
    <property type="entry name" value="Carboxylesterase_B_AS"/>
</dbReference>
<evidence type="ECO:0000256" key="2">
    <source>
        <dbReference type="ARBA" id="ARBA00022801"/>
    </source>
</evidence>
<evidence type="ECO:0000259" key="4">
    <source>
        <dbReference type="Pfam" id="PF00135"/>
    </source>
</evidence>
<feature type="chain" id="PRO_5005146770" description="Carboxylic ester hydrolase" evidence="3">
    <location>
        <begin position="21"/>
        <end position="563"/>
    </location>
</feature>
<dbReference type="PANTHER" id="PTHR45570">
    <property type="entry name" value="CARBOXYLIC ESTER HYDROLASE"/>
    <property type="match status" value="1"/>
</dbReference>
<accession>S8FL44</accession>
<dbReference type="eggNOG" id="KOG4389">
    <property type="taxonomic scope" value="Eukaryota"/>
</dbReference>
<keyword evidence="3" id="KW-0732">Signal</keyword>
<organism evidence="5 6">
    <name type="scientific">Fomitopsis schrenkii</name>
    <name type="common">Brown rot fungus</name>
    <dbReference type="NCBI Taxonomy" id="2126942"/>
    <lineage>
        <taxon>Eukaryota</taxon>
        <taxon>Fungi</taxon>
        <taxon>Dikarya</taxon>
        <taxon>Basidiomycota</taxon>
        <taxon>Agaricomycotina</taxon>
        <taxon>Agaricomycetes</taxon>
        <taxon>Polyporales</taxon>
        <taxon>Fomitopsis</taxon>
    </lineage>
</organism>
<dbReference type="PROSITE" id="PS00122">
    <property type="entry name" value="CARBOXYLESTERASE_B_1"/>
    <property type="match status" value="1"/>
</dbReference>
<evidence type="ECO:0000256" key="1">
    <source>
        <dbReference type="ARBA" id="ARBA00005964"/>
    </source>
</evidence>
<keyword evidence="2 3" id="KW-0378">Hydrolase</keyword>
<dbReference type="Pfam" id="PF00135">
    <property type="entry name" value="COesterase"/>
    <property type="match status" value="1"/>
</dbReference>
<dbReference type="EMBL" id="KE504160">
    <property type="protein sequence ID" value="EPS99034.1"/>
    <property type="molecule type" value="Genomic_DNA"/>
</dbReference>